<sequence>MTDAHTAWTRAALPVCLLGILDGEEKSYGYALLGRLADAGLEGVKAATLYPALTRLEEESAVEIEWGAGEGGPGRKYYRITEEGRARLRRDQAAWGDFTRTVASLLGKGDDSGQHTRDTHDAGG</sequence>
<dbReference type="InterPro" id="IPR052509">
    <property type="entry name" value="Metal_resp_DNA-bind_regulator"/>
</dbReference>
<name>A0A5J6HNS0_STRAD</name>
<dbReference type="Proteomes" id="UP000326553">
    <property type="component" value="Chromosome"/>
</dbReference>
<dbReference type="RefSeq" id="WP_055531118.1">
    <property type="nucleotide sequence ID" value="NZ_CP023695.1"/>
</dbReference>
<evidence type="ECO:0000313" key="3">
    <source>
        <dbReference type="Proteomes" id="UP000326553"/>
    </source>
</evidence>
<dbReference type="SUPFAM" id="SSF46785">
    <property type="entry name" value="Winged helix' DNA-binding domain"/>
    <property type="match status" value="1"/>
</dbReference>
<protein>
    <submittedName>
        <fullName evidence="2">PadR family transcriptional regulator</fullName>
    </submittedName>
</protein>
<dbReference type="OrthoDB" id="122286at2"/>
<dbReference type="InterPro" id="IPR036388">
    <property type="entry name" value="WH-like_DNA-bd_sf"/>
</dbReference>
<evidence type="ECO:0000313" key="2">
    <source>
        <dbReference type="EMBL" id="QEV18787.1"/>
    </source>
</evidence>
<evidence type="ECO:0000259" key="1">
    <source>
        <dbReference type="Pfam" id="PF03551"/>
    </source>
</evidence>
<organism evidence="2 3">
    <name type="scientific">Streptomyces alboniger</name>
    <dbReference type="NCBI Taxonomy" id="132473"/>
    <lineage>
        <taxon>Bacteria</taxon>
        <taxon>Bacillati</taxon>
        <taxon>Actinomycetota</taxon>
        <taxon>Actinomycetes</taxon>
        <taxon>Kitasatosporales</taxon>
        <taxon>Streptomycetaceae</taxon>
        <taxon>Streptomyces</taxon>
        <taxon>Streptomyces aurantiacus group</taxon>
    </lineage>
</organism>
<proteinExistence type="predicted"/>
<dbReference type="Pfam" id="PF03551">
    <property type="entry name" value="PadR"/>
    <property type="match status" value="1"/>
</dbReference>
<dbReference type="InterPro" id="IPR005149">
    <property type="entry name" value="Tscrpt_reg_PadR_N"/>
</dbReference>
<dbReference type="EMBL" id="CP023695">
    <property type="protein sequence ID" value="QEV18787.1"/>
    <property type="molecule type" value="Genomic_DNA"/>
</dbReference>
<dbReference type="KEGG" id="salw:CP975_15950"/>
<gene>
    <name evidence="2" type="ORF">CP975_15950</name>
</gene>
<dbReference type="InterPro" id="IPR036390">
    <property type="entry name" value="WH_DNA-bd_sf"/>
</dbReference>
<accession>A0A5J6HNS0</accession>
<dbReference type="PANTHER" id="PTHR33169">
    <property type="entry name" value="PADR-FAMILY TRANSCRIPTIONAL REGULATOR"/>
    <property type="match status" value="1"/>
</dbReference>
<keyword evidence="3" id="KW-1185">Reference proteome</keyword>
<dbReference type="AlphaFoldDB" id="A0A5J6HNS0"/>
<reference evidence="2 3" key="1">
    <citation type="submission" date="2017-09" db="EMBL/GenBank/DDBJ databases">
        <authorList>
            <person name="Lee N."/>
            <person name="Cho B.-K."/>
        </authorList>
    </citation>
    <scope>NUCLEOTIDE SEQUENCE [LARGE SCALE GENOMIC DNA]</scope>
    <source>
        <strain evidence="2 3">ATCC 12461</strain>
    </source>
</reference>
<dbReference type="Gene3D" id="1.10.10.10">
    <property type="entry name" value="Winged helix-like DNA-binding domain superfamily/Winged helix DNA-binding domain"/>
    <property type="match status" value="1"/>
</dbReference>
<feature type="domain" description="Transcription regulator PadR N-terminal" evidence="1">
    <location>
        <begin position="17"/>
        <end position="89"/>
    </location>
</feature>
<dbReference type="PANTHER" id="PTHR33169:SF14">
    <property type="entry name" value="TRANSCRIPTIONAL REGULATOR RV3488"/>
    <property type="match status" value="1"/>
</dbReference>